<gene>
    <name evidence="3" type="ORF">DEACI_0320</name>
    <name evidence="2" type="ORF">DEACI_3119</name>
</gene>
<keyword evidence="2" id="KW-0238">DNA-binding</keyword>
<dbReference type="EMBL" id="LR746496">
    <property type="protein sequence ID" value="CAA7602445.1"/>
    <property type="molecule type" value="Genomic_DNA"/>
</dbReference>
<keyword evidence="4" id="KW-1185">Reference proteome</keyword>
<dbReference type="KEGG" id="aacx:DEACI_3119"/>
<dbReference type="Proteomes" id="UP001071230">
    <property type="component" value="Unassembled WGS sequence"/>
</dbReference>
<dbReference type="PANTHER" id="PTHR37301:SF1">
    <property type="entry name" value="DNA-BINDING PROTEIN"/>
    <property type="match status" value="1"/>
</dbReference>
<reference evidence="2" key="2">
    <citation type="submission" date="2020-01" db="EMBL/GenBank/DDBJ databases">
        <authorList>
            <person name="Hornung B."/>
        </authorList>
    </citation>
    <scope>NUCLEOTIDE SEQUENCE</scope>
    <source>
        <strain evidence="2">PacBioINE</strain>
    </source>
</reference>
<dbReference type="PANTHER" id="PTHR37301">
    <property type="entry name" value="DNA-BINDING PROTEIN-RELATED"/>
    <property type="match status" value="1"/>
</dbReference>
<evidence type="ECO:0000313" key="3">
    <source>
        <dbReference type="EMBL" id="CEJ05900.1"/>
    </source>
</evidence>
<evidence type="ECO:0000313" key="2">
    <source>
        <dbReference type="EMBL" id="CAA7602445.1"/>
    </source>
</evidence>
<dbReference type="Proteomes" id="UP000836597">
    <property type="component" value="Chromosome"/>
</dbReference>
<protein>
    <submittedName>
        <fullName evidence="2">Cro/C1-type HTH DNA-binding domain protein</fullName>
    </submittedName>
    <submittedName>
        <fullName evidence="3">Cro/C1-type HTH domain profile</fullName>
    </submittedName>
</protein>
<evidence type="ECO:0000313" key="4">
    <source>
        <dbReference type="Proteomes" id="UP001071230"/>
    </source>
</evidence>
<dbReference type="EMBL" id="CDGJ01000005">
    <property type="protein sequence ID" value="CEJ05900.1"/>
    <property type="molecule type" value="Genomic_DNA"/>
</dbReference>
<dbReference type="AlphaFoldDB" id="A0A8S0Y3V2"/>
<reference evidence="3" key="1">
    <citation type="submission" date="2014-11" db="EMBL/GenBank/DDBJ databases">
        <authorList>
            <person name="Hornung B.V."/>
        </authorList>
    </citation>
    <scope>NUCLEOTIDE SEQUENCE</scope>
    <source>
        <strain evidence="3">INE</strain>
    </source>
</reference>
<proteinExistence type="predicted"/>
<dbReference type="RefSeq" id="WP_240985811.1">
    <property type="nucleotide sequence ID" value="NZ_CDGJ01000005.1"/>
</dbReference>
<dbReference type="Pfam" id="PF13443">
    <property type="entry name" value="HTH_26"/>
    <property type="match status" value="1"/>
</dbReference>
<dbReference type="SUPFAM" id="SSF47413">
    <property type="entry name" value="lambda repressor-like DNA-binding domains"/>
    <property type="match status" value="1"/>
</dbReference>
<dbReference type="InterPro" id="IPR001387">
    <property type="entry name" value="Cro/C1-type_HTH"/>
</dbReference>
<name>A0A8S0Y3V2_9FIRM</name>
<dbReference type="GO" id="GO:0003677">
    <property type="term" value="F:DNA binding"/>
    <property type="evidence" value="ECO:0007669"/>
    <property type="project" value="UniProtKB-KW"/>
</dbReference>
<evidence type="ECO:0000259" key="1">
    <source>
        <dbReference type="PROSITE" id="PS50943"/>
    </source>
</evidence>
<dbReference type="PROSITE" id="PS50943">
    <property type="entry name" value="HTH_CROC1"/>
    <property type="match status" value="1"/>
</dbReference>
<dbReference type="InterPro" id="IPR010982">
    <property type="entry name" value="Lambda_DNA-bd_dom_sf"/>
</dbReference>
<organism evidence="2">
    <name type="scientific">Acididesulfobacillus acetoxydans</name>
    <dbReference type="NCBI Taxonomy" id="1561005"/>
    <lineage>
        <taxon>Bacteria</taxon>
        <taxon>Bacillati</taxon>
        <taxon>Bacillota</taxon>
        <taxon>Clostridia</taxon>
        <taxon>Eubacteriales</taxon>
        <taxon>Peptococcaceae</taxon>
        <taxon>Acididesulfobacillus</taxon>
    </lineage>
</organism>
<sequence>MIKIKLSDLLGKHKMTQRALTMKTGIRPGTVSKLYHETTQRLEVDHLNEICKTLDCQPGDLLEYIPDEAPDSH</sequence>
<accession>A0A8S0Y3V2</accession>
<dbReference type="Gene3D" id="1.10.260.40">
    <property type="entry name" value="lambda repressor-like DNA-binding domains"/>
    <property type="match status" value="1"/>
</dbReference>
<feature type="domain" description="HTH cro/C1-type" evidence="1">
    <location>
        <begin position="6"/>
        <end position="61"/>
    </location>
</feature>